<dbReference type="EMBL" id="LK034319">
    <property type="protein sequence ID" value="CDY63561.1"/>
    <property type="molecule type" value="Genomic_DNA"/>
</dbReference>
<gene>
    <name evidence="3" type="primary">BnaCnng42300D</name>
    <name evidence="3" type="ORF">GSBRNA2T00039411001</name>
</gene>
<evidence type="ECO:0000313" key="3">
    <source>
        <dbReference type="EMBL" id="CDY63561.1"/>
    </source>
</evidence>
<proteinExistence type="inferred from homology"/>
<evidence type="ECO:0000256" key="1">
    <source>
        <dbReference type="ARBA" id="ARBA00009941"/>
    </source>
</evidence>
<sequence>MLCFFSQQNLAKPNYLIQNLALMMVKNTKTTGIRSMREISLCYISRRRQEAQKNLLEEINHRKQIDQNIIEILRLSLKQTDKTLVKSFKNQCGAKMEYDMKYAGALANICNMGVDMKQSVAAIEKACAH</sequence>
<comment type="similarity">
    <text evidence="1">Belongs to the peptidase C13 family.</text>
</comment>
<dbReference type="InterPro" id="IPR001096">
    <property type="entry name" value="Peptidase_C13"/>
</dbReference>
<dbReference type="AlphaFoldDB" id="A0A078JF22"/>
<name>A0A078JF22_BRANA</name>
<dbReference type="PANTHER" id="PTHR12000">
    <property type="entry name" value="HEMOGLOBINASE FAMILY MEMBER"/>
    <property type="match status" value="1"/>
</dbReference>
<protein>
    <submittedName>
        <fullName evidence="3">BnaCnng42300D protein</fullName>
    </submittedName>
</protein>
<dbReference type="PaxDb" id="3708-A0A078JF22"/>
<feature type="domain" description="Legumain prodomain" evidence="2">
    <location>
        <begin position="82"/>
        <end position="127"/>
    </location>
</feature>
<dbReference type="InterPro" id="IPR046427">
    <property type="entry name" value="Legumain_prodom_sf"/>
</dbReference>
<reference evidence="3 4" key="1">
    <citation type="journal article" date="2014" name="Science">
        <title>Plant genetics. Early allopolyploid evolution in the post-Neolithic Brassica napus oilseed genome.</title>
        <authorList>
            <person name="Chalhoub B."/>
            <person name="Denoeud F."/>
            <person name="Liu S."/>
            <person name="Parkin I.A."/>
            <person name="Tang H."/>
            <person name="Wang X."/>
            <person name="Chiquet J."/>
            <person name="Belcram H."/>
            <person name="Tong C."/>
            <person name="Samans B."/>
            <person name="Correa M."/>
            <person name="Da Silva C."/>
            <person name="Just J."/>
            <person name="Falentin C."/>
            <person name="Koh C.S."/>
            <person name="Le Clainche I."/>
            <person name="Bernard M."/>
            <person name="Bento P."/>
            <person name="Noel B."/>
            <person name="Labadie K."/>
            <person name="Alberti A."/>
            <person name="Charles M."/>
            <person name="Arnaud D."/>
            <person name="Guo H."/>
            <person name="Daviaud C."/>
            <person name="Alamery S."/>
            <person name="Jabbari K."/>
            <person name="Zhao M."/>
            <person name="Edger P.P."/>
            <person name="Chelaifa H."/>
            <person name="Tack D."/>
            <person name="Lassalle G."/>
            <person name="Mestiri I."/>
            <person name="Schnel N."/>
            <person name="Le Paslier M.C."/>
            <person name="Fan G."/>
            <person name="Renault V."/>
            <person name="Bayer P.E."/>
            <person name="Golicz A.A."/>
            <person name="Manoli S."/>
            <person name="Lee T.H."/>
            <person name="Thi V.H."/>
            <person name="Chalabi S."/>
            <person name="Hu Q."/>
            <person name="Fan C."/>
            <person name="Tollenaere R."/>
            <person name="Lu Y."/>
            <person name="Battail C."/>
            <person name="Shen J."/>
            <person name="Sidebottom C.H."/>
            <person name="Wang X."/>
            <person name="Canaguier A."/>
            <person name="Chauveau A."/>
            <person name="Berard A."/>
            <person name="Deniot G."/>
            <person name="Guan M."/>
            <person name="Liu Z."/>
            <person name="Sun F."/>
            <person name="Lim Y.P."/>
            <person name="Lyons E."/>
            <person name="Town C.D."/>
            <person name="Bancroft I."/>
            <person name="Wang X."/>
            <person name="Meng J."/>
            <person name="Ma J."/>
            <person name="Pires J.C."/>
            <person name="King G.J."/>
            <person name="Brunel D."/>
            <person name="Delourme R."/>
            <person name="Renard M."/>
            <person name="Aury J.M."/>
            <person name="Adams K.L."/>
            <person name="Batley J."/>
            <person name="Snowdon R.J."/>
            <person name="Tost J."/>
            <person name="Edwards D."/>
            <person name="Zhou Y."/>
            <person name="Hua W."/>
            <person name="Sharpe A.G."/>
            <person name="Paterson A.H."/>
            <person name="Guan C."/>
            <person name="Wincker P."/>
        </authorList>
    </citation>
    <scope>NUCLEOTIDE SEQUENCE [LARGE SCALE GENOMIC DNA]</scope>
    <source>
        <strain evidence="4">cv. Darmor-bzh</strain>
    </source>
</reference>
<dbReference type="GO" id="GO:0006508">
    <property type="term" value="P:proteolysis"/>
    <property type="evidence" value="ECO:0007669"/>
    <property type="project" value="InterPro"/>
</dbReference>
<keyword evidence="4" id="KW-1185">Reference proteome</keyword>
<dbReference type="Gene3D" id="1.10.132.130">
    <property type="match status" value="1"/>
</dbReference>
<dbReference type="InterPro" id="IPR048501">
    <property type="entry name" value="Legum_prodom"/>
</dbReference>
<evidence type="ECO:0000259" key="2">
    <source>
        <dbReference type="Pfam" id="PF20985"/>
    </source>
</evidence>
<dbReference type="Proteomes" id="UP000028999">
    <property type="component" value="Unassembled WGS sequence"/>
</dbReference>
<dbReference type="PANTHER" id="PTHR12000:SF49">
    <property type="entry name" value="LEGUMAIN"/>
    <property type="match status" value="1"/>
</dbReference>
<dbReference type="STRING" id="3708.A0A078JF22"/>
<dbReference type="Gramene" id="CDY63561">
    <property type="protein sequence ID" value="CDY63561"/>
    <property type="gene ID" value="GSBRNA2T00039411001"/>
</dbReference>
<dbReference type="Pfam" id="PF20985">
    <property type="entry name" value="Legum_prodom"/>
    <property type="match status" value="1"/>
</dbReference>
<accession>A0A078JF22</accession>
<evidence type="ECO:0000313" key="4">
    <source>
        <dbReference type="Proteomes" id="UP000028999"/>
    </source>
</evidence>
<dbReference type="GO" id="GO:0008233">
    <property type="term" value="F:peptidase activity"/>
    <property type="evidence" value="ECO:0007669"/>
    <property type="project" value="InterPro"/>
</dbReference>
<organism evidence="3 4">
    <name type="scientific">Brassica napus</name>
    <name type="common">Rape</name>
    <dbReference type="NCBI Taxonomy" id="3708"/>
    <lineage>
        <taxon>Eukaryota</taxon>
        <taxon>Viridiplantae</taxon>
        <taxon>Streptophyta</taxon>
        <taxon>Embryophyta</taxon>
        <taxon>Tracheophyta</taxon>
        <taxon>Spermatophyta</taxon>
        <taxon>Magnoliopsida</taxon>
        <taxon>eudicotyledons</taxon>
        <taxon>Gunneridae</taxon>
        <taxon>Pentapetalae</taxon>
        <taxon>rosids</taxon>
        <taxon>malvids</taxon>
        <taxon>Brassicales</taxon>
        <taxon>Brassicaceae</taxon>
        <taxon>Brassiceae</taxon>
        <taxon>Brassica</taxon>
    </lineage>
</organism>